<keyword evidence="3 4" id="KW-0539">Nucleus</keyword>
<evidence type="ECO:0000313" key="6">
    <source>
        <dbReference type="EMBL" id="RWR91588.1"/>
    </source>
</evidence>
<comment type="subcellular location">
    <subcellularLocation>
        <location evidence="1 4">Nucleus</location>
    </subcellularLocation>
</comment>
<feature type="compositionally biased region" description="Polar residues" evidence="5">
    <location>
        <begin position="465"/>
        <end position="485"/>
    </location>
</feature>
<feature type="compositionally biased region" description="Basic and acidic residues" evidence="5">
    <location>
        <begin position="147"/>
        <end position="166"/>
    </location>
</feature>
<comment type="similarity">
    <text evidence="2 4">Belongs to the Ninja family.</text>
</comment>
<dbReference type="Proteomes" id="UP000283530">
    <property type="component" value="Unassembled WGS sequence"/>
</dbReference>
<evidence type="ECO:0000256" key="5">
    <source>
        <dbReference type="SAM" id="MobiDB-lite"/>
    </source>
</evidence>
<gene>
    <name evidence="6" type="ORF">CKAN_02075300</name>
</gene>
<dbReference type="AlphaFoldDB" id="A0A443PLF3"/>
<evidence type="ECO:0000256" key="2">
    <source>
        <dbReference type="ARBA" id="ARBA00006081"/>
    </source>
</evidence>
<feature type="region of interest" description="Disordered" evidence="5">
    <location>
        <begin position="347"/>
        <end position="383"/>
    </location>
</feature>
<protein>
    <recommendedName>
        <fullName evidence="4">Ninja-family protein</fullName>
    </recommendedName>
    <alternativeName>
        <fullName evidence="4">ABI-binding protein</fullName>
    </alternativeName>
</protein>
<feature type="region of interest" description="Disordered" evidence="5">
    <location>
        <begin position="459"/>
        <end position="485"/>
    </location>
</feature>
<dbReference type="PANTHER" id="PTHR31413:SF12">
    <property type="entry name" value="AFP HOMOLOG 2"/>
    <property type="match status" value="1"/>
</dbReference>
<dbReference type="InterPro" id="IPR031307">
    <property type="entry name" value="Ninja_fam"/>
</dbReference>
<feature type="region of interest" description="Disordered" evidence="5">
    <location>
        <begin position="124"/>
        <end position="232"/>
    </location>
</feature>
<name>A0A443PLF3_9MAGN</name>
<accession>A0A443PLF3</accession>
<keyword evidence="7" id="KW-1185">Reference proteome</keyword>
<evidence type="ECO:0000256" key="3">
    <source>
        <dbReference type="ARBA" id="ARBA00023242"/>
    </source>
</evidence>
<dbReference type="OrthoDB" id="1936656at2759"/>
<feature type="compositionally biased region" description="Polar residues" evidence="5">
    <location>
        <begin position="178"/>
        <end position="193"/>
    </location>
</feature>
<dbReference type="GO" id="GO:0045892">
    <property type="term" value="P:negative regulation of DNA-templated transcription"/>
    <property type="evidence" value="ECO:0007669"/>
    <property type="project" value="TreeGrafter"/>
</dbReference>
<dbReference type="STRING" id="337451.A0A443PLF3"/>
<feature type="compositionally biased region" description="Basic and acidic residues" evidence="5">
    <location>
        <begin position="360"/>
        <end position="377"/>
    </location>
</feature>
<dbReference type="PANTHER" id="PTHR31413">
    <property type="entry name" value="AFP HOMOLOG 2"/>
    <property type="match status" value="1"/>
</dbReference>
<feature type="compositionally biased region" description="Acidic residues" evidence="5">
    <location>
        <begin position="194"/>
        <end position="203"/>
    </location>
</feature>
<dbReference type="GO" id="GO:0009867">
    <property type="term" value="P:jasmonic acid mediated signaling pathway"/>
    <property type="evidence" value="ECO:0007669"/>
    <property type="project" value="TreeGrafter"/>
</dbReference>
<reference evidence="6 7" key="1">
    <citation type="journal article" date="2019" name="Nat. Plants">
        <title>Stout camphor tree genome fills gaps in understanding of flowering plant genome evolution.</title>
        <authorList>
            <person name="Chaw S.M."/>
            <person name="Liu Y.C."/>
            <person name="Wu Y.W."/>
            <person name="Wang H.Y."/>
            <person name="Lin C.I."/>
            <person name="Wu C.S."/>
            <person name="Ke H.M."/>
            <person name="Chang L.Y."/>
            <person name="Hsu C.Y."/>
            <person name="Yang H.T."/>
            <person name="Sudianto E."/>
            <person name="Hsu M.H."/>
            <person name="Wu K.P."/>
            <person name="Wang L.N."/>
            <person name="Leebens-Mack J.H."/>
            <person name="Tsai I.J."/>
        </authorList>
    </citation>
    <scope>NUCLEOTIDE SEQUENCE [LARGE SCALE GENOMIC DNA]</scope>
    <source>
        <strain evidence="7">cv. Chaw 1501</strain>
        <tissue evidence="6">Young leaves</tissue>
    </source>
</reference>
<comment type="caution">
    <text evidence="6">The sequence shown here is derived from an EMBL/GenBank/DDBJ whole genome shotgun (WGS) entry which is preliminary data.</text>
</comment>
<evidence type="ECO:0000313" key="7">
    <source>
        <dbReference type="Proteomes" id="UP000283530"/>
    </source>
</evidence>
<evidence type="ECO:0000256" key="1">
    <source>
        <dbReference type="ARBA" id="ARBA00004123"/>
    </source>
</evidence>
<feature type="compositionally biased region" description="Basic and acidic residues" evidence="5">
    <location>
        <begin position="23"/>
        <end position="37"/>
    </location>
</feature>
<evidence type="ECO:0000256" key="4">
    <source>
        <dbReference type="RuleBase" id="RU369029"/>
    </source>
</evidence>
<organism evidence="6 7">
    <name type="scientific">Cinnamomum micranthum f. kanehirae</name>
    <dbReference type="NCBI Taxonomy" id="337451"/>
    <lineage>
        <taxon>Eukaryota</taxon>
        <taxon>Viridiplantae</taxon>
        <taxon>Streptophyta</taxon>
        <taxon>Embryophyta</taxon>
        <taxon>Tracheophyta</taxon>
        <taxon>Spermatophyta</taxon>
        <taxon>Magnoliopsida</taxon>
        <taxon>Magnoliidae</taxon>
        <taxon>Laurales</taxon>
        <taxon>Lauraceae</taxon>
        <taxon>Cinnamomum</taxon>
    </lineage>
</organism>
<dbReference type="GO" id="GO:0005634">
    <property type="term" value="C:nucleus"/>
    <property type="evidence" value="ECO:0007669"/>
    <property type="project" value="UniProtKB-SubCell"/>
</dbReference>
<dbReference type="EMBL" id="QPKB01000009">
    <property type="protein sequence ID" value="RWR91588.1"/>
    <property type="molecule type" value="Genomic_DNA"/>
</dbReference>
<comment type="function">
    <text evidence="4">Acts as a negative regulator of abscisic acid (ABA) response.</text>
</comment>
<proteinExistence type="inferred from homology"/>
<sequence length="485" mass="51405">MEDENGIELSLGLSCGGSAGKSKPKDGSSDNKTDEGGGNKLMGGNVNVADVSLKHFFQSGFEKHESIGPQRSESSTQPLENFWTDLGKSSGQDAHLSSDMQGNNSQFARFQELWGANNRLTEVNEEKSSQLETGGKVWTEASNKRKMPFEDEKNQKKHEGETEHVNAHSKSHMGINLLKNSHVSVTTEDGSSAENEDVAESEAEGSTSRLVSQHDDSSKQYKGGVSDVPKDKRGIADSHVIDTQVQKTSGAAGKQPGLELGNLTFGVPLPLHAQPAMSLPYSLPGKVPIANTTSSSSGFSPVMHLMPPTSSERPIMQSMNPSSLQLAFGYSTAQLPTLETATVQAPHHVTEETGTCSSSQKDDETKGNNIFKPKETSDQTGLEGFPEGSAIRPGIAPGVKFGGCGSYPDLPWVSTTGPGPNGKTISGVTYQSGPNNQIRIVCACHSLHMSPDEFIQHARADAPNPDNSSGLASYPNGNPAASAQS</sequence>
<feature type="region of interest" description="Disordered" evidence="5">
    <location>
        <begin position="1"/>
        <end position="43"/>
    </location>
</feature>
<feature type="compositionally biased region" description="Polar residues" evidence="5">
    <location>
        <begin position="69"/>
        <end position="79"/>
    </location>
</feature>
<feature type="region of interest" description="Disordered" evidence="5">
    <location>
        <begin position="63"/>
        <end position="101"/>
    </location>
</feature>